<evidence type="ECO:0008006" key="4">
    <source>
        <dbReference type="Google" id="ProtNLM"/>
    </source>
</evidence>
<dbReference type="Pfam" id="PF13489">
    <property type="entry name" value="Methyltransf_23"/>
    <property type="match status" value="1"/>
</dbReference>
<reference evidence="2" key="1">
    <citation type="submission" date="2020-02" db="EMBL/GenBank/DDBJ databases">
        <authorList>
            <person name="Palmer J.M."/>
        </authorList>
    </citation>
    <scope>NUCLEOTIDE SEQUENCE</scope>
    <source>
        <strain evidence="2">EPUS1.4</strain>
        <tissue evidence="2">Thallus</tissue>
    </source>
</reference>
<feature type="region of interest" description="Disordered" evidence="1">
    <location>
        <begin position="43"/>
        <end position="77"/>
    </location>
</feature>
<sequence length="412" mass="46311">MAACWIRAGMLPTNYYGYANGRSTPAFKFSFYLRHGTEPAITNTTDKGYTLRSDLSPDMAKNDSTRGSDSEPGPSSATVDFIADSASNPLALEIDWSTTDNDSAYGDEVSTYTCSITSSVMDFPEIEGRRYHAYRQGRYALPNDEEENERLDIHHALIYTAMGGRLFYAPIGQSPQRVLDIATGTGIWAMDFADEFPSAQVLGNDLSPTQPTLVPPNLEFIVDDVEDEWGYEHQPFDFIHARFLAGAIRDWPKLMRQALECTKPGGWVEFQDWDTFLYSADNSMPPDSAINRFHQMSGGAREAMGYSMCPGRHLQRWMTDAGFINISCTKILLPLGPWAKNRQAKKIGAYNLLQMQQGLEGILLGTLPHAKPRPWSNDEIMVFLADIRKDFQNPKIHGQYDFYVVYGQRPMA</sequence>
<organism evidence="2 3">
    <name type="scientific">Endocarpon pusillum</name>
    <dbReference type="NCBI Taxonomy" id="364733"/>
    <lineage>
        <taxon>Eukaryota</taxon>
        <taxon>Fungi</taxon>
        <taxon>Dikarya</taxon>
        <taxon>Ascomycota</taxon>
        <taxon>Pezizomycotina</taxon>
        <taxon>Eurotiomycetes</taxon>
        <taxon>Chaetothyriomycetidae</taxon>
        <taxon>Verrucariales</taxon>
        <taxon>Verrucariaceae</taxon>
        <taxon>Endocarpon</taxon>
    </lineage>
</organism>
<dbReference type="SUPFAM" id="SSF53335">
    <property type="entry name" value="S-adenosyl-L-methionine-dependent methyltransferases"/>
    <property type="match status" value="1"/>
</dbReference>
<dbReference type="CDD" id="cd02440">
    <property type="entry name" value="AdoMet_MTases"/>
    <property type="match status" value="1"/>
</dbReference>
<dbReference type="InterPro" id="IPR029063">
    <property type="entry name" value="SAM-dependent_MTases_sf"/>
</dbReference>
<feature type="compositionally biased region" description="Basic and acidic residues" evidence="1">
    <location>
        <begin position="60"/>
        <end position="69"/>
    </location>
</feature>
<keyword evidence="3" id="KW-1185">Reference proteome</keyword>
<evidence type="ECO:0000256" key="1">
    <source>
        <dbReference type="SAM" id="MobiDB-lite"/>
    </source>
</evidence>
<proteinExistence type="predicted"/>
<gene>
    <name evidence="2" type="ORF">GJ744_003744</name>
</gene>
<dbReference type="PANTHER" id="PTHR43591">
    <property type="entry name" value="METHYLTRANSFERASE"/>
    <property type="match status" value="1"/>
</dbReference>
<evidence type="ECO:0000313" key="3">
    <source>
        <dbReference type="Proteomes" id="UP000606974"/>
    </source>
</evidence>
<evidence type="ECO:0000313" key="2">
    <source>
        <dbReference type="EMBL" id="KAF7503452.1"/>
    </source>
</evidence>
<dbReference type="Gene3D" id="3.40.50.150">
    <property type="entry name" value="Vaccinia Virus protein VP39"/>
    <property type="match status" value="1"/>
</dbReference>
<dbReference type="Proteomes" id="UP000606974">
    <property type="component" value="Unassembled WGS sequence"/>
</dbReference>
<dbReference type="EMBL" id="JAACFV010000178">
    <property type="protein sequence ID" value="KAF7503452.1"/>
    <property type="molecule type" value="Genomic_DNA"/>
</dbReference>
<accession>A0A8H7AA72</accession>
<dbReference type="PANTHER" id="PTHR43591:SF24">
    <property type="entry name" value="2-METHOXY-6-POLYPRENYL-1,4-BENZOQUINOL METHYLASE, MITOCHONDRIAL"/>
    <property type="match status" value="1"/>
</dbReference>
<protein>
    <recommendedName>
        <fullName evidence="4">Methyltransferase domain-containing protein</fullName>
    </recommendedName>
</protein>
<comment type="caution">
    <text evidence="2">The sequence shown here is derived from an EMBL/GenBank/DDBJ whole genome shotgun (WGS) entry which is preliminary data.</text>
</comment>
<dbReference type="OrthoDB" id="2013972at2759"/>
<name>A0A8H7AA72_9EURO</name>
<dbReference type="GO" id="GO:0008168">
    <property type="term" value="F:methyltransferase activity"/>
    <property type="evidence" value="ECO:0007669"/>
    <property type="project" value="TreeGrafter"/>
</dbReference>
<dbReference type="AlphaFoldDB" id="A0A8H7AA72"/>